<dbReference type="PANTHER" id="PTHR43775">
    <property type="entry name" value="FATTY ACID SYNTHASE"/>
    <property type="match status" value="1"/>
</dbReference>
<dbReference type="SMART" id="SM00827">
    <property type="entry name" value="PKS_AT"/>
    <property type="match status" value="1"/>
</dbReference>
<feature type="domain" description="PKS/mFAS DH" evidence="10">
    <location>
        <begin position="1172"/>
        <end position="1480"/>
    </location>
</feature>
<name>A0A0G4LPR4_VERLO</name>
<evidence type="ECO:0000256" key="6">
    <source>
        <dbReference type="PROSITE-ProRule" id="PRU01363"/>
    </source>
</evidence>
<proteinExistence type="predicted"/>
<dbReference type="GO" id="GO:0044550">
    <property type="term" value="P:secondary metabolite biosynthetic process"/>
    <property type="evidence" value="ECO:0007669"/>
    <property type="project" value="UniProtKB-ARBA"/>
</dbReference>
<feature type="compositionally biased region" description="Polar residues" evidence="7">
    <location>
        <begin position="430"/>
        <end position="442"/>
    </location>
</feature>
<dbReference type="STRING" id="100787.A0A0G4LPR4"/>
<dbReference type="SUPFAM" id="SSF52151">
    <property type="entry name" value="FabD/lysophospholipase-like"/>
    <property type="match status" value="1"/>
</dbReference>
<accession>A0A0G4LPR4</accession>
<keyword evidence="5" id="KW-0511">Multifunctional enzyme</keyword>
<dbReference type="InterPro" id="IPR016036">
    <property type="entry name" value="Malonyl_transacylase_ACP-bd"/>
</dbReference>
<dbReference type="GO" id="GO:0031177">
    <property type="term" value="F:phosphopantetheine binding"/>
    <property type="evidence" value="ECO:0007669"/>
    <property type="project" value="InterPro"/>
</dbReference>
<feature type="domain" description="Ketosynthase family 3 (KS3)" evidence="9">
    <location>
        <begin position="384"/>
        <end position="808"/>
    </location>
</feature>
<keyword evidence="2" id="KW-0596">Phosphopantetheine</keyword>
<dbReference type="Gene3D" id="3.40.47.10">
    <property type="match status" value="1"/>
</dbReference>
<feature type="active site" description="Proton acceptor; for dehydratase activity" evidence="6">
    <location>
        <position position="1209"/>
    </location>
</feature>
<dbReference type="Pfam" id="PF22621">
    <property type="entry name" value="CurL-like_PKS_C"/>
    <property type="match status" value="1"/>
</dbReference>
<dbReference type="InterPro" id="IPR036736">
    <property type="entry name" value="ACP-like_sf"/>
</dbReference>
<evidence type="ECO:0000313" key="12">
    <source>
        <dbReference type="Proteomes" id="UP000044602"/>
    </source>
</evidence>
<dbReference type="SUPFAM" id="SSF55048">
    <property type="entry name" value="Probable ACP-binding domain of malonyl-CoA ACP transacylase"/>
    <property type="match status" value="1"/>
</dbReference>
<dbReference type="InterPro" id="IPR030918">
    <property type="entry name" value="PT_fungal_PKS"/>
</dbReference>
<dbReference type="SUPFAM" id="SSF53901">
    <property type="entry name" value="Thiolase-like"/>
    <property type="match status" value="1"/>
</dbReference>
<dbReference type="Pfam" id="PF00975">
    <property type="entry name" value="Thioesterase"/>
    <property type="match status" value="1"/>
</dbReference>
<dbReference type="NCBIfam" id="TIGR04532">
    <property type="entry name" value="PT_fungal_PKS"/>
    <property type="match status" value="1"/>
</dbReference>
<dbReference type="InterPro" id="IPR016039">
    <property type="entry name" value="Thiolase-like"/>
</dbReference>
<evidence type="ECO:0000313" key="11">
    <source>
        <dbReference type="EMBL" id="CRK24047.1"/>
    </source>
</evidence>
<dbReference type="CDD" id="cd00833">
    <property type="entry name" value="PKS"/>
    <property type="match status" value="1"/>
</dbReference>
<dbReference type="PROSITE" id="PS00012">
    <property type="entry name" value="PHOSPHOPANTETHEINE"/>
    <property type="match status" value="2"/>
</dbReference>
<feature type="domain" description="Carrier" evidence="8">
    <location>
        <begin position="1629"/>
        <end position="1714"/>
    </location>
</feature>
<sequence>MVVSRDVLVFAGQGSDGHFSDKHTTASLLERLGDDSEQLWNRFLSQCHASFERLYRDLPENERSIFPDNTLASFPTSDDFLYPSPAFHSHPVFQARSLFMRQILELLIYQGYRGESAVVVEASGVCTGALAAILASAFTSYDSAEFVTAAVNGFIVSFWVGLRASLHCRAIMGPDWKANPCVLSIFKTRTPQVENCLSELNSTLDASDMPLRLSAIFDEDSTSVTGPRRSLDKLKSTIASLPEPGTCRWAHVHGFYHGGDEMKLVSDQVKNDICGIEFPDWAVLHASLRSTATGQIFQANDKSVSLLGMAVENIFCDSVDWKLTWETAMAAYAEKTCHDTNATIRVIGIGPSAKSLLGANKDKVRDAGLQVIGHFSEEIDMFVDDDIAIVGVSANFPGERGLDGFWNIINDARSCATEIPGSRFKVSDYHQPNSGAPNTPRQMGSRHGNFLDNPFTFDTEYFNISPREAKSMDPQQRLLLHAAVEALDDAGYSPGATPSFQQTSFGVYVGAATGDYVDNLRNEIDVYYSPGTLRAFLSGRISYAFGFKGPSVVTDTACSSSLVSIYHACKALQSGDCTAALAGGVNVISSPDMYLGLSRAHFLSPTGQCKPFDAEADGYCRAEGCALVVLKKLSQARAEGDQIYGIIRGIGVNQCGTANPRKWTRTKGHPRRALLNNFGAAGSNAALILEEAPREASPTRVPISQRSQHLLTMSAKSAKALERLRSDYASFLDKNRHCMIQDICYTSSVRRRHHKEFRWSAAAANIDDLLVQIQTTAASPQRIVSKPSKTVFVFAGQGGAHEGMSAELLRTSSVFRDAVRECDTILRRHEFPTVESYLDPTTSAVSHASVHERDGIILVQCACFVLQYALTRLLRSFGLTPDLVLGHSIGEYAALVTAEALGLNDALLFVARRAELMVNHCEAGESGMLACRMSPPDASRFLQKRFTASTDELVVACHNSPEDCVIAGPTARLIQVSEVLKAEGIKSKLLNVSYGFHSPVMNAITPGLMNVASSMAICRPSIQVGSSVLGQLIQGHEILSPEYFVNQTSHPVLFMELLADIQSKNSQTTLQVIEIGPSTSTSSMLKSSFTQIPYSYLPSLRPSESPWTTITSALQGLYQSGRDLNWDAVFTDESPRFLKEVPCQILDGKEYVVRYHEPTSTNKPAKDVDSNLSSTGFELLASSAMTALKDGSSIFHVPIARFSKLIEAHAVGGVPLCPASVYLELALEALSVTNTTFNAPRWYSVDNVCFEHPLVFSKVRSDVVEVNVQSTRQIASLGSSRFSISNRDHGHLNCSGSISPMVEQSIEELFMLKSAYVRKQKAILFQLAASNTLETFTARTIYDVIFPRVVSYSEPFRTLKHLTISSFGLEGYGTFQLPTTPQTGKFVSPPPFVDTMLHAAGFIANAKADVKTACICVSLGRIVLPDMSKLQPGGQMDIYCSLLDVGDSTLADAYVLDQDGQIVSFAEGMRFKKIRLSSFQAVLSRATQTEGKNRTESLPKQVEGLLRNPKPQNSSRLQIQAPPTPSESMAEVLNHMVQSVCGVSLESSSGRTLTELGIDSLLFIELSQAIASRFPNLVVSTSEIERCQTMNDLIQLLAKAQGHDDVSMALPRSVLSGHLVPQGNNPPSPPTEPVGTDVASEVRELFVDICGRSVTAEDKDASLASLGVDSLLSIELIHELRHRFGLDLEALQSTISDMSINNIEALYAANIASSSNDVPYSGDILVSFPDQSCDLAEPELPLRKANDERGATDIFSHLIPSTFPQILQTGDSEIAPYKSPLYLFHDGSGLSSMYARVKPLGRSVRGIFSPDIPAIDPTIQSMQELASRYIMQANLMSEKGPILCGWSFGGVLALEVSHQLQQRGNSPRGIILIDSPLPVEHKPLPEEIISRVVRKFPSLHESGAAAKVRSCVEAQFRRHAGLLKRYSPLPLRGDVPCVSIVCMKTIDTQALCGVSYPWLSDSGFRDESLKGWERLLGREIPVLEIDCNHFEVFDAPNIDEVSARLERACEILDRVEE</sequence>
<dbReference type="GO" id="GO:0006633">
    <property type="term" value="P:fatty acid biosynthetic process"/>
    <property type="evidence" value="ECO:0007669"/>
    <property type="project" value="InterPro"/>
</dbReference>
<dbReference type="PANTHER" id="PTHR43775:SF21">
    <property type="entry name" value="NON-REDUCING POLYKETIDE SYNTHASE AUSA-RELATED"/>
    <property type="match status" value="1"/>
</dbReference>
<feature type="region of interest" description="Disordered" evidence="7">
    <location>
        <begin position="426"/>
        <end position="447"/>
    </location>
</feature>
<dbReference type="InterPro" id="IPR049551">
    <property type="entry name" value="PKS_DH_C"/>
</dbReference>
<dbReference type="Gene3D" id="3.10.129.110">
    <property type="entry name" value="Polyketide synthase dehydratase"/>
    <property type="match status" value="1"/>
</dbReference>
<dbReference type="SMART" id="SM00823">
    <property type="entry name" value="PKS_PP"/>
    <property type="match status" value="2"/>
</dbReference>
<dbReference type="InterPro" id="IPR001227">
    <property type="entry name" value="Ac_transferase_dom_sf"/>
</dbReference>
<evidence type="ECO:0000256" key="2">
    <source>
        <dbReference type="ARBA" id="ARBA00022450"/>
    </source>
</evidence>
<dbReference type="InterPro" id="IPR032088">
    <property type="entry name" value="SAT"/>
</dbReference>
<reference evidence="11 12" key="1">
    <citation type="submission" date="2015-05" db="EMBL/GenBank/DDBJ databases">
        <authorList>
            <person name="Wang D.B."/>
            <person name="Wang M."/>
        </authorList>
    </citation>
    <scope>NUCLEOTIDE SEQUENCE [LARGE SCALE GENOMIC DNA]</scope>
    <source>
        <strain evidence="11">VL1</strain>
    </source>
</reference>
<evidence type="ECO:0000256" key="5">
    <source>
        <dbReference type="ARBA" id="ARBA00023268"/>
    </source>
</evidence>
<dbReference type="Gene3D" id="3.40.50.1820">
    <property type="entry name" value="alpha/beta hydrolase"/>
    <property type="match status" value="1"/>
</dbReference>
<dbReference type="PROSITE" id="PS50075">
    <property type="entry name" value="CARRIER"/>
    <property type="match status" value="2"/>
</dbReference>
<dbReference type="GO" id="GO:0004312">
    <property type="term" value="F:fatty acid synthase activity"/>
    <property type="evidence" value="ECO:0007669"/>
    <property type="project" value="TreeGrafter"/>
</dbReference>
<dbReference type="InterPro" id="IPR020841">
    <property type="entry name" value="PKS_Beta-ketoAc_synthase_dom"/>
</dbReference>
<evidence type="ECO:0000256" key="7">
    <source>
        <dbReference type="SAM" id="MobiDB-lite"/>
    </source>
</evidence>
<dbReference type="InterPro" id="IPR014030">
    <property type="entry name" value="Ketoacyl_synth_N"/>
</dbReference>
<evidence type="ECO:0000256" key="3">
    <source>
        <dbReference type="ARBA" id="ARBA00022553"/>
    </source>
</evidence>
<dbReference type="Pfam" id="PF00109">
    <property type="entry name" value="ketoacyl-synt"/>
    <property type="match status" value="1"/>
</dbReference>
<dbReference type="Proteomes" id="UP000044602">
    <property type="component" value="Unassembled WGS sequence"/>
</dbReference>
<dbReference type="Gene3D" id="3.30.70.250">
    <property type="entry name" value="Malonyl-CoA ACP transacylase, ACP-binding"/>
    <property type="match status" value="1"/>
</dbReference>
<feature type="region of interest" description="N-terminal hotdog fold" evidence="6">
    <location>
        <begin position="1172"/>
        <end position="1305"/>
    </location>
</feature>
<evidence type="ECO:0000259" key="9">
    <source>
        <dbReference type="PROSITE" id="PS52004"/>
    </source>
</evidence>
<dbReference type="Pfam" id="PF00698">
    <property type="entry name" value="Acyl_transf_1"/>
    <property type="match status" value="1"/>
</dbReference>
<organism evidence="11 12">
    <name type="scientific">Verticillium longisporum</name>
    <name type="common">Verticillium dahliae var. longisporum</name>
    <dbReference type="NCBI Taxonomy" id="100787"/>
    <lineage>
        <taxon>Eukaryota</taxon>
        <taxon>Fungi</taxon>
        <taxon>Dikarya</taxon>
        <taxon>Ascomycota</taxon>
        <taxon>Pezizomycotina</taxon>
        <taxon>Sordariomycetes</taxon>
        <taxon>Hypocreomycetidae</taxon>
        <taxon>Glomerellales</taxon>
        <taxon>Plectosphaerellaceae</taxon>
        <taxon>Verticillium</taxon>
    </lineage>
</organism>
<dbReference type="EMBL" id="CVQH01016668">
    <property type="protein sequence ID" value="CRK24047.1"/>
    <property type="molecule type" value="Genomic_DNA"/>
</dbReference>
<keyword evidence="12" id="KW-1185">Reference proteome</keyword>
<dbReference type="InterPro" id="IPR042104">
    <property type="entry name" value="PKS_dehydratase_sf"/>
</dbReference>
<keyword evidence="4" id="KW-0808">Transferase</keyword>
<dbReference type="InterPro" id="IPR018201">
    <property type="entry name" value="Ketoacyl_synth_AS"/>
</dbReference>
<dbReference type="Pfam" id="PF16073">
    <property type="entry name" value="SAT"/>
    <property type="match status" value="1"/>
</dbReference>
<dbReference type="InterPro" id="IPR049900">
    <property type="entry name" value="PKS_mFAS_DH"/>
</dbReference>
<dbReference type="SUPFAM" id="SSF53474">
    <property type="entry name" value="alpha/beta-Hydrolases"/>
    <property type="match status" value="1"/>
</dbReference>
<dbReference type="PROSITE" id="PS52019">
    <property type="entry name" value="PKS_MFAS_DH"/>
    <property type="match status" value="1"/>
</dbReference>
<dbReference type="PROSITE" id="PS00606">
    <property type="entry name" value="KS3_1"/>
    <property type="match status" value="1"/>
</dbReference>
<dbReference type="SMART" id="SM00825">
    <property type="entry name" value="PKS_KS"/>
    <property type="match status" value="1"/>
</dbReference>
<keyword evidence="3" id="KW-0597">Phosphoprotein</keyword>
<feature type="active site" description="Proton donor; for dehydratase activity" evidence="6">
    <location>
        <position position="1394"/>
    </location>
</feature>
<dbReference type="Gene3D" id="1.10.1200.10">
    <property type="entry name" value="ACP-like"/>
    <property type="match status" value="2"/>
</dbReference>
<evidence type="ECO:0000256" key="4">
    <source>
        <dbReference type="ARBA" id="ARBA00022679"/>
    </source>
</evidence>
<dbReference type="InterPro" id="IPR050091">
    <property type="entry name" value="PKS_NRPS_Biosynth_Enz"/>
</dbReference>
<dbReference type="GO" id="GO:0004315">
    <property type="term" value="F:3-oxoacyl-[acyl-carrier-protein] synthase activity"/>
    <property type="evidence" value="ECO:0007669"/>
    <property type="project" value="InterPro"/>
</dbReference>
<dbReference type="InterPro" id="IPR009081">
    <property type="entry name" value="PP-bd_ACP"/>
</dbReference>
<evidence type="ECO:0000256" key="1">
    <source>
        <dbReference type="ARBA" id="ARBA00005179"/>
    </source>
</evidence>
<dbReference type="InterPro" id="IPR029058">
    <property type="entry name" value="AB_hydrolase_fold"/>
</dbReference>
<dbReference type="InterPro" id="IPR020806">
    <property type="entry name" value="PKS_PP-bd"/>
</dbReference>
<dbReference type="InterPro" id="IPR014043">
    <property type="entry name" value="Acyl_transferase_dom"/>
</dbReference>
<protein>
    <recommendedName>
        <fullName evidence="13">Carrier domain-containing protein</fullName>
    </recommendedName>
</protein>
<dbReference type="Pfam" id="PF21089">
    <property type="entry name" value="PKS_DH_N"/>
    <property type="match status" value="1"/>
</dbReference>
<evidence type="ECO:0000259" key="10">
    <source>
        <dbReference type="PROSITE" id="PS52019"/>
    </source>
</evidence>
<dbReference type="InterPro" id="IPR016035">
    <property type="entry name" value="Acyl_Trfase/lysoPLipase"/>
</dbReference>
<dbReference type="Gene3D" id="3.30.70.3290">
    <property type="match status" value="1"/>
</dbReference>
<feature type="region of interest" description="C-terminal hotdog fold" evidence="6">
    <location>
        <begin position="1332"/>
        <end position="1480"/>
    </location>
</feature>
<dbReference type="InterPro" id="IPR049552">
    <property type="entry name" value="PKS_DH_N"/>
</dbReference>
<dbReference type="InterPro" id="IPR006162">
    <property type="entry name" value="Ppantetheine_attach_site"/>
</dbReference>
<dbReference type="Pfam" id="PF00550">
    <property type="entry name" value="PP-binding"/>
    <property type="match status" value="2"/>
</dbReference>
<dbReference type="SUPFAM" id="SSF47336">
    <property type="entry name" value="ACP-like"/>
    <property type="match status" value="2"/>
</dbReference>
<dbReference type="PROSITE" id="PS52004">
    <property type="entry name" value="KS3_2"/>
    <property type="match status" value="1"/>
</dbReference>
<dbReference type="InterPro" id="IPR001031">
    <property type="entry name" value="Thioesterase"/>
</dbReference>
<feature type="domain" description="Carrier" evidence="8">
    <location>
        <begin position="1524"/>
        <end position="1601"/>
    </location>
</feature>
<gene>
    <name evidence="11" type="ORF">BN1708_003738</name>
</gene>
<comment type="pathway">
    <text evidence="1">Secondary metabolite biosynthesis.</text>
</comment>
<evidence type="ECO:0000259" key="8">
    <source>
        <dbReference type="PROSITE" id="PS50075"/>
    </source>
</evidence>
<dbReference type="Gene3D" id="3.40.366.10">
    <property type="entry name" value="Malonyl-Coenzyme A Acyl Carrier Protein, domain 2"/>
    <property type="match status" value="3"/>
</dbReference>
<dbReference type="Pfam" id="PF14765">
    <property type="entry name" value="PS-DH"/>
    <property type="match status" value="1"/>
</dbReference>
<evidence type="ECO:0008006" key="13">
    <source>
        <dbReference type="Google" id="ProtNLM"/>
    </source>
</evidence>